<evidence type="ECO:0000313" key="2">
    <source>
        <dbReference type="Proteomes" id="UP000821865"/>
    </source>
</evidence>
<proteinExistence type="predicted"/>
<name>A0ACB8CFM2_DERSI</name>
<accession>A0ACB8CFM2</accession>
<organism evidence="1 2">
    <name type="scientific">Dermacentor silvarum</name>
    <name type="common">Tick</name>
    <dbReference type="NCBI Taxonomy" id="543639"/>
    <lineage>
        <taxon>Eukaryota</taxon>
        <taxon>Metazoa</taxon>
        <taxon>Ecdysozoa</taxon>
        <taxon>Arthropoda</taxon>
        <taxon>Chelicerata</taxon>
        <taxon>Arachnida</taxon>
        <taxon>Acari</taxon>
        <taxon>Parasitiformes</taxon>
        <taxon>Ixodida</taxon>
        <taxon>Ixodoidea</taxon>
        <taxon>Ixodidae</taxon>
        <taxon>Rhipicephalinae</taxon>
        <taxon>Dermacentor</taxon>
    </lineage>
</organism>
<gene>
    <name evidence="1" type="ORF">HPB49_014252</name>
</gene>
<sequence length="948" mass="102161">MAAATQRGYDPVAMAWTQVDVQQAATTENGLSNIKDEGLFQLVNLRRKATQRKMASKGGVPAAPLMSKPAAGNPSGLVCNGSARAAQPRSKMATWRPRDTPTMSADDIIVVLKPRETLHLKTVFQTGDLGAAIAQYVGGEAGTTLNVWPVWTQNLIVCGTQHVEAANKLVGDFNLNVGSGSIPLRGHVKLNGEVCRGVITVRADETTTSLKGKVVWREGDLAFVRKLGTSNVAVLTFVGRRVPHYVHYNCECAVVREYKRTVPACYQCGTIGHRIDNCPHPDVTRCGYCGQRVGASEQGLAEHECTPSCMVCGEAHLTGSADCTGKFRRLQRPRTQQQGAPSNKTSKPTDNGGASSGKSGKATGPATGNKAARENSAGKKTSSSKENKNRKTSGQSAKLPAFQEGDFPPLGNSKAAITSKVSNWAEIASTPSSSPSPLELELKKEISFLRTQNEQLEQKVIALQNVRAEPPFPGTLDSGDESVSLCSGMGPVTYGPLNSNLESRMTDLEKSVADQMAPLPTMIAQIMQAQMQQLVTTLTQQITAAVTQNIKSWIQASPKLFRRAGPVTELGRPSKVCRNIDEDDTEAVPLVTALQTSEPGASAKISGYNTFQRDPSTCILVHKAYTAQEVDLDLQITYSYTMVTVLPLRRSDPQVHILNIYCPPKLKYITFADIFSRALKIAGRDPLLIVGDFNAPSKVWGYKKEEVRGRKLAELISTLGITLQTDPAQPTHLGNSVTRDTCPDLTLSKHIQHVEWYNTEDTLGSDHWHNNTAGRDLKGQVSLHQTGPSSGGVYQRRGHSGRVRQRQSLQENTATDARAGDATVAGASTVQNEEEEVSPERTSETDFSKQQPPTSVSGTDKKTHALRTAASEAVAPLGDNDSMDEAALDAEATPAKRKLNEAGKTSQDTRLRAMERRENVPGTKKPRVASQQRSASLTRGGGGGKSTP</sequence>
<dbReference type="Proteomes" id="UP000821865">
    <property type="component" value="Chromosome 7"/>
</dbReference>
<keyword evidence="2" id="KW-1185">Reference proteome</keyword>
<evidence type="ECO:0000313" key="1">
    <source>
        <dbReference type="EMBL" id="KAH7941472.1"/>
    </source>
</evidence>
<dbReference type="EMBL" id="CM023476">
    <property type="protein sequence ID" value="KAH7941472.1"/>
    <property type="molecule type" value="Genomic_DNA"/>
</dbReference>
<protein>
    <submittedName>
        <fullName evidence="1">Uncharacterized protein</fullName>
    </submittedName>
</protein>
<comment type="caution">
    <text evidence="1">The sequence shown here is derived from an EMBL/GenBank/DDBJ whole genome shotgun (WGS) entry which is preliminary data.</text>
</comment>
<reference evidence="1" key="1">
    <citation type="submission" date="2020-05" db="EMBL/GenBank/DDBJ databases">
        <title>Large-scale comparative analyses of tick genomes elucidate their genetic diversity and vector capacities.</title>
        <authorList>
            <person name="Jia N."/>
            <person name="Wang J."/>
            <person name="Shi W."/>
            <person name="Du L."/>
            <person name="Sun Y."/>
            <person name="Zhan W."/>
            <person name="Jiang J."/>
            <person name="Wang Q."/>
            <person name="Zhang B."/>
            <person name="Ji P."/>
            <person name="Sakyi L.B."/>
            <person name="Cui X."/>
            <person name="Yuan T."/>
            <person name="Jiang B."/>
            <person name="Yang W."/>
            <person name="Lam T.T.-Y."/>
            <person name="Chang Q."/>
            <person name="Ding S."/>
            <person name="Wang X."/>
            <person name="Zhu J."/>
            <person name="Ruan X."/>
            <person name="Zhao L."/>
            <person name="Wei J."/>
            <person name="Que T."/>
            <person name="Du C."/>
            <person name="Cheng J."/>
            <person name="Dai P."/>
            <person name="Han X."/>
            <person name="Huang E."/>
            <person name="Gao Y."/>
            <person name="Liu J."/>
            <person name="Shao H."/>
            <person name="Ye R."/>
            <person name="Li L."/>
            <person name="Wei W."/>
            <person name="Wang X."/>
            <person name="Wang C."/>
            <person name="Yang T."/>
            <person name="Huo Q."/>
            <person name="Li W."/>
            <person name="Guo W."/>
            <person name="Chen H."/>
            <person name="Zhou L."/>
            <person name="Ni X."/>
            <person name="Tian J."/>
            <person name="Zhou Y."/>
            <person name="Sheng Y."/>
            <person name="Liu T."/>
            <person name="Pan Y."/>
            <person name="Xia L."/>
            <person name="Li J."/>
            <person name="Zhao F."/>
            <person name="Cao W."/>
        </authorList>
    </citation>
    <scope>NUCLEOTIDE SEQUENCE</scope>
    <source>
        <strain evidence="1">Dsil-2018</strain>
    </source>
</reference>